<reference evidence="6 7" key="1">
    <citation type="submission" date="2024-09" db="EMBL/GenBank/DDBJ databases">
        <authorList>
            <person name="Sun Q."/>
            <person name="Mori K."/>
        </authorList>
    </citation>
    <scope>NUCLEOTIDE SEQUENCE [LARGE SCALE GENOMIC DNA]</scope>
    <source>
        <strain evidence="6 7">NCAIM B.02336</strain>
    </source>
</reference>
<keyword evidence="2" id="KW-0805">Transcription regulation</keyword>
<evidence type="ECO:0000256" key="4">
    <source>
        <dbReference type="ARBA" id="ARBA00023163"/>
    </source>
</evidence>
<dbReference type="Pfam" id="PF00126">
    <property type="entry name" value="HTH_1"/>
    <property type="match status" value="1"/>
</dbReference>
<dbReference type="PANTHER" id="PTHR30118">
    <property type="entry name" value="HTH-TYPE TRANSCRIPTIONAL REGULATOR LEUO-RELATED"/>
    <property type="match status" value="1"/>
</dbReference>
<dbReference type="EMBL" id="JBHLTN010000043">
    <property type="protein sequence ID" value="MFC0594278.1"/>
    <property type="molecule type" value="Genomic_DNA"/>
</dbReference>
<organism evidence="6 7">
    <name type="scientific">Ottowia pentelensis</name>
    <dbReference type="NCBI Taxonomy" id="511108"/>
    <lineage>
        <taxon>Bacteria</taxon>
        <taxon>Pseudomonadati</taxon>
        <taxon>Pseudomonadota</taxon>
        <taxon>Betaproteobacteria</taxon>
        <taxon>Burkholderiales</taxon>
        <taxon>Comamonadaceae</taxon>
        <taxon>Ottowia</taxon>
    </lineage>
</organism>
<dbReference type="InterPro" id="IPR037402">
    <property type="entry name" value="YidZ_PBP2"/>
</dbReference>
<dbReference type="InterPro" id="IPR036390">
    <property type="entry name" value="WH_DNA-bd_sf"/>
</dbReference>
<dbReference type="InterPro" id="IPR036388">
    <property type="entry name" value="WH-like_DNA-bd_sf"/>
</dbReference>
<sequence length="321" mass="35621">MTSAQHLSFQHLLYLEALVEERHVTRAAERMGIGQPAMSTALAKLREVCKDPLLVKTSTGMAPTLRAVELVRRIRDVSNLIEGRGPGGDRFDPAASRARLRIMASDGISRVLLPQLMERAGRLAPQMQFTVTPGDVRRVAEYLRDGDVDLALAFVRNPPRDLRQVLLYPQRLICIARDQHPRVQARLTLRQFAEEAHAAWGAPPVPQATMEVMVDEVLEQLGHSRRIALRVSSITLLPGVVGQSNLLAVVPEPLALHARETLPLQLLRLPFEIPQADVTALWHERMHGDPAHQWLRRTLTEIAHAFEQPPAGAAAQLGDPA</sequence>
<keyword evidence="3" id="KW-0238">DNA-binding</keyword>
<dbReference type="CDD" id="cd08417">
    <property type="entry name" value="PBP2_Nitroaromatics_like"/>
    <property type="match status" value="1"/>
</dbReference>
<dbReference type="PROSITE" id="PS50931">
    <property type="entry name" value="HTH_LYSR"/>
    <property type="match status" value="1"/>
</dbReference>
<evidence type="ECO:0000256" key="3">
    <source>
        <dbReference type="ARBA" id="ARBA00023125"/>
    </source>
</evidence>
<dbReference type="SUPFAM" id="SSF53850">
    <property type="entry name" value="Periplasmic binding protein-like II"/>
    <property type="match status" value="1"/>
</dbReference>
<name>A0ABV6PZ08_9BURK</name>
<dbReference type="Pfam" id="PF03466">
    <property type="entry name" value="LysR_substrate"/>
    <property type="match status" value="1"/>
</dbReference>
<dbReference type="Gene3D" id="1.10.10.10">
    <property type="entry name" value="Winged helix-like DNA-binding domain superfamily/Winged helix DNA-binding domain"/>
    <property type="match status" value="1"/>
</dbReference>
<keyword evidence="7" id="KW-1185">Reference proteome</keyword>
<dbReference type="Proteomes" id="UP001589834">
    <property type="component" value="Unassembled WGS sequence"/>
</dbReference>
<dbReference type="InterPro" id="IPR050389">
    <property type="entry name" value="LysR-type_TF"/>
</dbReference>
<evidence type="ECO:0000313" key="6">
    <source>
        <dbReference type="EMBL" id="MFC0594278.1"/>
    </source>
</evidence>
<evidence type="ECO:0000256" key="2">
    <source>
        <dbReference type="ARBA" id="ARBA00023015"/>
    </source>
</evidence>
<comment type="caution">
    <text evidence="6">The sequence shown here is derived from an EMBL/GenBank/DDBJ whole genome shotgun (WGS) entry which is preliminary data.</text>
</comment>
<dbReference type="SUPFAM" id="SSF46785">
    <property type="entry name" value="Winged helix' DNA-binding domain"/>
    <property type="match status" value="1"/>
</dbReference>
<keyword evidence="4" id="KW-0804">Transcription</keyword>
<dbReference type="RefSeq" id="WP_377484899.1">
    <property type="nucleotide sequence ID" value="NZ_JBHLTN010000043.1"/>
</dbReference>
<proteinExistence type="inferred from homology"/>
<dbReference type="Gene3D" id="3.40.190.10">
    <property type="entry name" value="Periplasmic binding protein-like II"/>
    <property type="match status" value="2"/>
</dbReference>
<dbReference type="PANTHER" id="PTHR30118:SF6">
    <property type="entry name" value="HTH-TYPE TRANSCRIPTIONAL REGULATOR LEUO"/>
    <property type="match status" value="1"/>
</dbReference>
<evidence type="ECO:0000259" key="5">
    <source>
        <dbReference type="PROSITE" id="PS50931"/>
    </source>
</evidence>
<evidence type="ECO:0000313" key="7">
    <source>
        <dbReference type="Proteomes" id="UP001589834"/>
    </source>
</evidence>
<comment type="similarity">
    <text evidence="1">Belongs to the LysR transcriptional regulatory family.</text>
</comment>
<protein>
    <submittedName>
        <fullName evidence="6">LysR family transcriptional regulator</fullName>
    </submittedName>
</protein>
<accession>A0ABV6PZ08</accession>
<gene>
    <name evidence="6" type="ORF">ACFFGG_17150</name>
</gene>
<feature type="domain" description="HTH lysR-type" evidence="5">
    <location>
        <begin position="7"/>
        <end position="64"/>
    </location>
</feature>
<evidence type="ECO:0000256" key="1">
    <source>
        <dbReference type="ARBA" id="ARBA00009437"/>
    </source>
</evidence>
<dbReference type="InterPro" id="IPR005119">
    <property type="entry name" value="LysR_subst-bd"/>
</dbReference>
<dbReference type="InterPro" id="IPR000847">
    <property type="entry name" value="LysR_HTH_N"/>
</dbReference>